<dbReference type="AlphaFoldDB" id="A0A915KI14"/>
<evidence type="ECO:0000256" key="1">
    <source>
        <dbReference type="SAM" id="MobiDB-lite"/>
    </source>
</evidence>
<dbReference type="WBParaSite" id="nRc.2.0.1.t38469-RA">
    <property type="protein sequence ID" value="nRc.2.0.1.t38469-RA"/>
    <property type="gene ID" value="nRc.2.0.1.g38469"/>
</dbReference>
<evidence type="ECO:0000313" key="3">
    <source>
        <dbReference type="WBParaSite" id="nRc.2.0.1.t38469-RA"/>
    </source>
</evidence>
<organism evidence="2 3">
    <name type="scientific">Romanomermis culicivorax</name>
    <name type="common">Nematode worm</name>
    <dbReference type="NCBI Taxonomy" id="13658"/>
    <lineage>
        <taxon>Eukaryota</taxon>
        <taxon>Metazoa</taxon>
        <taxon>Ecdysozoa</taxon>
        <taxon>Nematoda</taxon>
        <taxon>Enoplea</taxon>
        <taxon>Dorylaimia</taxon>
        <taxon>Mermithida</taxon>
        <taxon>Mermithoidea</taxon>
        <taxon>Mermithidae</taxon>
        <taxon>Romanomermis</taxon>
    </lineage>
</organism>
<proteinExistence type="predicted"/>
<dbReference type="Proteomes" id="UP000887565">
    <property type="component" value="Unplaced"/>
</dbReference>
<reference evidence="3" key="1">
    <citation type="submission" date="2022-11" db="UniProtKB">
        <authorList>
            <consortium name="WormBaseParasite"/>
        </authorList>
    </citation>
    <scope>IDENTIFICATION</scope>
</reference>
<keyword evidence="2" id="KW-1185">Reference proteome</keyword>
<feature type="region of interest" description="Disordered" evidence="1">
    <location>
        <begin position="1"/>
        <end position="36"/>
    </location>
</feature>
<sequence>MAERSFKVFKQHQGASYGPQRPLLEKDQPGNRADSQVIDQDKPEWVVIADPPTVSTPGVRNEGTVQEEKFMEVGDNET</sequence>
<protein>
    <submittedName>
        <fullName evidence="3">Uncharacterized protein</fullName>
    </submittedName>
</protein>
<name>A0A915KI14_ROMCU</name>
<evidence type="ECO:0000313" key="2">
    <source>
        <dbReference type="Proteomes" id="UP000887565"/>
    </source>
</evidence>
<accession>A0A915KI14</accession>